<dbReference type="InterPro" id="IPR051675">
    <property type="entry name" value="Endo/Exo/Phosphatase_dom_1"/>
</dbReference>
<dbReference type="SFLD" id="SFLDS00029">
    <property type="entry name" value="Radical_SAM"/>
    <property type="match status" value="1"/>
</dbReference>
<dbReference type="InterPro" id="IPR013785">
    <property type="entry name" value="Aldolase_TIM"/>
</dbReference>
<dbReference type="PANTHER" id="PTHR21180:SF9">
    <property type="entry name" value="TYPE II SECRETION SYSTEM PROTEIN K"/>
    <property type="match status" value="1"/>
</dbReference>
<dbReference type="GO" id="GO:0046872">
    <property type="term" value="F:metal ion binding"/>
    <property type="evidence" value="ECO:0007669"/>
    <property type="project" value="UniProtKB-KW"/>
</dbReference>
<evidence type="ECO:0000256" key="4">
    <source>
        <dbReference type="ARBA" id="ARBA00023004"/>
    </source>
</evidence>
<dbReference type="PANTHER" id="PTHR21180">
    <property type="entry name" value="ENDONUCLEASE/EXONUCLEASE/PHOSPHATASE FAMILY DOMAIN-CONTAINING PROTEIN 1"/>
    <property type="match status" value="1"/>
</dbReference>
<dbReference type="SUPFAM" id="SSF102114">
    <property type="entry name" value="Radical SAM enzymes"/>
    <property type="match status" value="1"/>
</dbReference>
<evidence type="ECO:0000256" key="5">
    <source>
        <dbReference type="ARBA" id="ARBA00023014"/>
    </source>
</evidence>
<dbReference type="EMBL" id="DTHO01000007">
    <property type="protein sequence ID" value="HGG98968.1"/>
    <property type="molecule type" value="Genomic_DNA"/>
</dbReference>
<dbReference type="InterPro" id="IPR010994">
    <property type="entry name" value="RuvA_2-like"/>
</dbReference>
<dbReference type="PROSITE" id="PS51918">
    <property type="entry name" value="RADICAL_SAM"/>
    <property type="match status" value="1"/>
</dbReference>
<evidence type="ECO:0000256" key="2">
    <source>
        <dbReference type="ARBA" id="ARBA00022691"/>
    </source>
</evidence>
<feature type="domain" description="Radical SAM core" evidence="6">
    <location>
        <begin position="53"/>
        <end position="286"/>
    </location>
</feature>
<sequence>MLIKKSFDIYERLSLLTDSAVFDVSCAPSMDRKNFSKKSDSLSKFGIQNVWISDGRCIRLLKVLLTNFCINDCAYCINRKRNDIQRTILRPEELARITYEFYRKKQIEGLFLSSGIIGSAQKTMDMMIDTVKNLRLKYKFNGYVHLKILPGSDDFSIKEATKYADRVSINIELPTEKSLSLIAPDKKLSSIIGTIDHLNKIIERGETAAKSQTTQLIVGATPDTDYQILKLCEHLYKKNLTLKRIYYSAYIPVNDDPRLPQISKPPLIKEHRLYQADWLIRYYGFQVEEILSEEKPFLDEKIDPKLDWALKNIHLFPVEIQKASFEILVRVPGIGPTSARRILNVRKKYSLTPDGLKNLGVVVKRAKHFITINGKYYGNKNIVKLFKQSYTENIEQYSLAI</sequence>
<comment type="cofactor">
    <cofactor evidence="1">
        <name>[4Fe-4S] cluster</name>
        <dbReference type="ChEBI" id="CHEBI:49883"/>
    </cofactor>
</comment>
<dbReference type="InterPro" id="IPR007197">
    <property type="entry name" value="rSAM"/>
</dbReference>
<dbReference type="SFLD" id="SFLDG01102">
    <property type="entry name" value="Uncharacterised_Radical_SAM_Su"/>
    <property type="match status" value="1"/>
</dbReference>
<name>A0A7C4ELB8_9BACT</name>
<organism evidence="7">
    <name type="scientific">Thermodesulfovibrio aggregans</name>
    <dbReference type="NCBI Taxonomy" id="86166"/>
    <lineage>
        <taxon>Bacteria</taxon>
        <taxon>Pseudomonadati</taxon>
        <taxon>Nitrospirota</taxon>
        <taxon>Thermodesulfovibrionia</taxon>
        <taxon>Thermodesulfovibrionales</taxon>
        <taxon>Thermodesulfovibrionaceae</taxon>
        <taxon>Thermodesulfovibrio</taxon>
    </lineage>
</organism>
<keyword evidence="4" id="KW-0408">Iron</keyword>
<dbReference type="GO" id="GO:0003824">
    <property type="term" value="F:catalytic activity"/>
    <property type="evidence" value="ECO:0007669"/>
    <property type="project" value="InterPro"/>
</dbReference>
<protein>
    <submittedName>
        <fullName evidence="7">Putative DNA modification/repair radical SAM protein</fullName>
    </submittedName>
</protein>
<keyword evidence="5" id="KW-0411">Iron-sulfur</keyword>
<evidence type="ECO:0000259" key="6">
    <source>
        <dbReference type="PROSITE" id="PS51918"/>
    </source>
</evidence>
<dbReference type="Gene3D" id="1.10.150.320">
    <property type="entry name" value="Photosystem II 12 kDa extrinsic protein"/>
    <property type="match status" value="1"/>
</dbReference>
<gene>
    <name evidence="7" type="ORF">ENV75_00705</name>
</gene>
<comment type="caution">
    <text evidence="7">The sequence shown here is derived from an EMBL/GenBank/DDBJ whole genome shotgun (WGS) entry which is preliminary data.</text>
</comment>
<dbReference type="InterPro" id="IPR023874">
    <property type="entry name" value="DNA_rSAM_put"/>
</dbReference>
<dbReference type="GO" id="GO:0051536">
    <property type="term" value="F:iron-sulfur cluster binding"/>
    <property type="evidence" value="ECO:0007669"/>
    <property type="project" value="UniProtKB-KW"/>
</dbReference>
<dbReference type="InterPro" id="IPR058240">
    <property type="entry name" value="rSAM_sf"/>
</dbReference>
<keyword evidence="2" id="KW-0949">S-adenosyl-L-methionine</keyword>
<proteinExistence type="predicted"/>
<accession>A0A7C4ELB8</accession>
<dbReference type="SUPFAM" id="SSF47781">
    <property type="entry name" value="RuvA domain 2-like"/>
    <property type="match status" value="1"/>
</dbReference>
<dbReference type="NCBIfam" id="TIGR03916">
    <property type="entry name" value="rSAM_link_UDG"/>
    <property type="match status" value="1"/>
</dbReference>
<dbReference type="Pfam" id="PF04055">
    <property type="entry name" value="Radical_SAM"/>
    <property type="match status" value="1"/>
</dbReference>
<evidence type="ECO:0000256" key="1">
    <source>
        <dbReference type="ARBA" id="ARBA00001966"/>
    </source>
</evidence>
<reference evidence="7" key="1">
    <citation type="journal article" date="2020" name="mSystems">
        <title>Genome- and Community-Level Interaction Insights into Carbon Utilization and Element Cycling Functions of Hydrothermarchaeota in Hydrothermal Sediment.</title>
        <authorList>
            <person name="Zhou Z."/>
            <person name="Liu Y."/>
            <person name="Xu W."/>
            <person name="Pan J."/>
            <person name="Luo Z.H."/>
            <person name="Li M."/>
        </authorList>
    </citation>
    <scope>NUCLEOTIDE SEQUENCE [LARGE SCALE GENOMIC DNA]</scope>
    <source>
        <strain evidence="7">SpSt-788</strain>
    </source>
</reference>
<evidence type="ECO:0000313" key="7">
    <source>
        <dbReference type="EMBL" id="HGG98968.1"/>
    </source>
</evidence>
<dbReference type="Gene3D" id="3.20.20.70">
    <property type="entry name" value="Aldolase class I"/>
    <property type="match status" value="1"/>
</dbReference>
<keyword evidence="3" id="KW-0479">Metal-binding</keyword>
<evidence type="ECO:0000256" key="3">
    <source>
        <dbReference type="ARBA" id="ARBA00022723"/>
    </source>
</evidence>
<dbReference type="AlphaFoldDB" id="A0A7C4ELB8"/>